<accession>A0BJW9</accession>
<dbReference type="STRING" id="5888.A0BJW9"/>
<dbReference type="FunFam" id="2.10.110.30:FF:000002">
    <property type="entry name" value="Putative e3 ubiquitin-protein ligase ubr3"/>
    <property type="match status" value="1"/>
</dbReference>
<dbReference type="Proteomes" id="UP000000600">
    <property type="component" value="Unassembled WGS sequence"/>
</dbReference>
<organism evidence="12 13">
    <name type="scientific">Paramecium tetraurelia</name>
    <dbReference type="NCBI Taxonomy" id="5888"/>
    <lineage>
        <taxon>Eukaryota</taxon>
        <taxon>Sar</taxon>
        <taxon>Alveolata</taxon>
        <taxon>Ciliophora</taxon>
        <taxon>Intramacronucleata</taxon>
        <taxon>Oligohymenophorea</taxon>
        <taxon>Peniculida</taxon>
        <taxon>Parameciidae</taxon>
        <taxon>Paramecium</taxon>
    </lineage>
</organism>
<comment type="pathway">
    <text evidence="2">Protein modification; protein ubiquitination.</text>
</comment>
<evidence type="ECO:0000256" key="9">
    <source>
        <dbReference type="ARBA" id="ARBA00046341"/>
    </source>
</evidence>
<dbReference type="CDD" id="cd19670">
    <property type="entry name" value="UBR-box_UBR1_2_3"/>
    <property type="match status" value="1"/>
</dbReference>
<evidence type="ECO:0000256" key="5">
    <source>
        <dbReference type="ARBA" id="ARBA00022723"/>
    </source>
</evidence>
<dbReference type="GO" id="GO:0061630">
    <property type="term" value="F:ubiquitin protein ligase activity"/>
    <property type="evidence" value="ECO:0007669"/>
    <property type="project" value="UniProtKB-EC"/>
</dbReference>
<dbReference type="PANTHER" id="PTHR38924">
    <property type="entry name" value="ASPARAGINE AND ASPARTATE RICH PROTEIN 1"/>
    <property type="match status" value="1"/>
</dbReference>
<evidence type="ECO:0000256" key="1">
    <source>
        <dbReference type="ARBA" id="ARBA00000900"/>
    </source>
</evidence>
<dbReference type="HOGENOM" id="CLU_313416_0_0_1"/>
<dbReference type="Gene3D" id="2.10.110.30">
    <property type="match status" value="1"/>
</dbReference>
<comment type="similarity">
    <text evidence="9">Belongs to the E3 ubiquitin-protein ligase UBR1-like family.</text>
</comment>
<evidence type="ECO:0000313" key="13">
    <source>
        <dbReference type="Proteomes" id="UP000000600"/>
    </source>
</evidence>
<evidence type="ECO:0000256" key="4">
    <source>
        <dbReference type="ARBA" id="ARBA00022679"/>
    </source>
</evidence>
<sequence>MNNCNAEDHILKISNESDNLKDEDLILQALNINQEEYQSAIICFRDVGTKSLCANRINELELSYQCFDCSKDTSHIICKECFIPEIHKNHAVQIVQMSSLMQGYCDCGDTFMLDRNSMCPKHLQKEMKVENKQIEKNPVFKKYEKFLLDAFGLFYKKLAQFIDYPDDLLENIENIIKHLKNEILDIYFNSNNIYFVSIKDSISEAKKIHSLIFRTLQIITNDNIIWGYLTGKILKQEFQILINKQQFKSTSLLEQYLQNNARLEGCLKFEQDISTFFPLFFQDEDFRTRLSTCVIQNFKNFYALVCSYELITNKNKELTFQIYKDTKDQKLAVLVEKILACSQIEEIKSKNSLIQGAIIQKFFLFMQRGYIEMLRLYKTVQSPVHYQLFKIVSDLILEIPLIEFESLKICSSYSYGIELMAKCKKAINGQINQIQEILEEDFSAFKFQLLNPNSNAFQKLLNESLLIYSLTRRHPCQQLKSCVLYYPSDIQQKEMCLNYSLIISQKMLSSFRYDLKSILLTFDHLHSFDVQNILRIILNYFLNNLVSSFVLKNSCPIQLIAFNYVLNDRNFIIVLAIYLLNYSNSQDAYNNVLELSGLAKSQFNQIMHQILKRTLLNYIIFQSPESFEYYKGDQDYWKNLENEVSLQQVDVTYIQLYAFMFQDQGINHIIQGCIEIQQHLKQKINLSFLICKIAQTDYDYIQCVGSITGNQFNEQFQKGLAKLFQTVFYTQTFYNLNEMRTLLKEFRYENKIDLETLILSSCEINQDNGQLQLKKELKLHIYEPIYAAYNENIKEKINDQLQMQNDKFVELFGSSLEYELKYYGTPKSTLTNIRYEILKAISQDQNQYLLEIILKDLENTLQSNTGFIKQLDASLKILQENAIYINLLYLSDQMFSSNNAKIQHLVDKIQHYSQVFILLDKFIVQDFKTKASLRI</sequence>
<dbReference type="EC" id="2.3.2.27" evidence="3"/>
<dbReference type="InParanoid" id="A0BJW9"/>
<protein>
    <recommendedName>
        <fullName evidence="3">RING-type E3 ubiquitin transferase</fullName>
        <ecNumber evidence="3">2.3.2.27</ecNumber>
    </recommendedName>
</protein>
<keyword evidence="6" id="KW-0863">Zinc-finger</keyword>
<keyword evidence="7" id="KW-0833">Ubl conjugation pathway</keyword>
<feature type="zinc finger region" description="UBR-type" evidence="10">
    <location>
        <begin position="51"/>
        <end position="124"/>
    </location>
</feature>
<dbReference type="GO" id="GO:0008270">
    <property type="term" value="F:zinc ion binding"/>
    <property type="evidence" value="ECO:0007669"/>
    <property type="project" value="UniProtKB-KW"/>
</dbReference>
<dbReference type="Pfam" id="PF02207">
    <property type="entry name" value="zf-UBR"/>
    <property type="match status" value="1"/>
</dbReference>
<reference evidence="12 13" key="1">
    <citation type="journal article" date="2006" name="Nature">
        <title>Global trends of whole-genome duplications revealed by the ciliate Paramecium tetraurelia.</title>
        <authorList>
            <consortium name="Genoscope"/>
            <person name="Aury J.-M."/>
            <person name="Jaillon O."/>
            <person name="Duret L."/>
            <person name="Noel B."/>
            <person name="Jubin C."/>
            <person name="Porcel B.M."/>
            <person name="Segurens B."/>
            <person name="Daubin V."/>
            <person name="Anthouard V."/>
            <person name="Aiach N."/>
            <person name="Arnaiz O."/>
            <person name="Billaut A."/>
            <person name="Beisson J."/>
            <person name="Blanc I."/>
            <person name="Bouhouche K."/>
            <person name="Camara F."/>
            <person name="Duharcourt S."/>
            <person name="Guigo R."/>
            <person name="Gogendeau D."/>
            <person name="Katinka M."/>
            <person name="Keller A.-M."/>
            <person name="Kissmehl R."/>
            <person name="Klotz C."/>
            <person name="Koll F."/>
            <person name="Le Moue A."/>
            <person name="Lepere C."/>
            <person name="Malinsky S."/>
            <person name="Nowacki M."/>
            <person name="Nowak J.K."/>
            <person name="Plattner H."/>
            <person name="Poulain J."/>
            <person name="Ruiz F."/>
            <person name="Serrano V."/>
            <person name="Zagulski M."/>
            <person name="Dessen P."/>
            <person name="Betermier M."/>
            <person name="Weissenbach J."/>
            <person name="Scarpelli C."/>
            <person name="Schachter V."/>
            <person name="Sperling L."/>
            <person name="Meyer E."/>
            <person name="Cohen J."/>
            <person name="Wincker P."/>
        </authorList>
    </citation>
    <scope>NUCLEOTIDE SEQUENCE [LARGE SCALE GENOMIC DNA]</scope>
    <source>
        <strain evidence="12 13">Stock d4-2</strain>
    </source>
</reference>
<dbReference type="SMART" id="SM00396">
    <property type="entry name" value="ZnF_UBR1"/>
    <property type="match status" value="1"/>
</dbReference>
<feature type="domain" description="UBR-type" evidence="11">
    <location>
        <begin position="51"/>
        <end position="124"/>
    </location>
</feature>
<evidence type="ECO:0000256" key="10">
    <source>
        <dbReference type="PROSITE-ProRule" id="PRU00508"/>
    </source>
</evidence>
<keyword evidence="4" id="KW-0808">Transferase</keyword>
<gene>
    <name evidence="12" type="ORF">GSPATT00029466001</name>
</gene>
<dbReference type="AlphaFoldDB" id="A0BJW9"/>
<keyword evidence="13" id="KW-1185">Reference proteome</keyword>
<evidence type="ECO:0000256" key="6">
    <source>
        <dbReference type="ARBA" id="ARBA00022771"/>
    </source>
</evidence>
<evidence type="ECO:0000256" key="8">
    <source>
        <dbReference type="ARBA" id="ARBA00022833"/>
    </source>
</evidence>
<evidence type="ECO:0000313" key="12">
    <source>
        <dbReference type="EMBL" id="CAK58836.1"/>
    </source>
</evidence>
<evidence type="ECO:0000256" key="7">
    <source>
        <dbReference type="ARBA" id="ARBA00022786"/>
    </source>
</evidence>
<dbReference type="RefSeq" id="XP_001426234.1">
    <property type="nucleotide sequence ID" value="XM_001426197.1"/>
</dbReference>
<evidence type="ECO:0000259" key="11">
    <source>
        <dbReference type="PROSITE" id="PS51157"/>
    </source>
</evidence>
<dbReference type="GeneID" id="5012017"/>
<proteinExistence type="inferred from homology"/>
<dbReference type="PROSITE" id="PS51157">
    <property type="entry name" value="ZF_UBR"/>
    <property type="match status" value="1"/>
</dbReference>
<dbReference type="eggNOG" id="KOG1140">
    <property type="taxonomic scope" value="Eukaryota"/>
</dbReference>
<dbReference type="OMA" id="CKIAQTD"/>
<dbReference type="InterPro" id="IPR003126">
    <property type="entry name" value="Znf_UBR"/>
</dbReference>
<keyword evidence="8" id="KW-0862">Zinc</keyword>
<evidence type="ECO:0000256" key="2">
    <source>
        <dbReference type="ARBA" id="ARBA00004906"/>
    </source>
</evidence>
<keyword evidence="5" id="KW-0479">Metal-binding</keyword>
<dbReference type="EMBL" id="CT867999">
    <property type="protein sequence ID" value="CAK58836.1"/>
    <property type="molecule type" value="Genomic_DNA"/>
</dbReference>
<evidence type="ECO:0000256" key="3">
    <source>
        <dbReference type="ARBA" id="ARBA00012483"/>
    </source>
</evidence>
<dbReference type="OrthoDB" id="298156at2759"/>
<dbReference type="KEGG" id="ptm:GSPATT00029466001"/>
<comment type="catalytic activity">
    <reaction evidence="1">
        <text>S-ubiquitinyl-[E2 ubiquitin-conjugating enzyme]-L-cysteine + [acceptor protein]-L-lysine = [E2 ubiquitin-conjugating enzyme]-L-cysteine + N(6)-ubiquitinyl-[acceptor protein]-L-lysine.</text>
        <dbReference type="EC" id="2.3.2.27"/>
    </reaction>
</comment>
<dbReference type="PANTHER" id="PTHR38924:SF2">
    <property type="entry name" value="CHROMOSOME UNDETERMINED SCAFFOLD_10, WHOLE GENOME SHOTGUN SEQUENCE"/>
    <property type="match status" value="1"/>
</dbReference>
<name>A0BJW9_PARTE</name>